<organism evidence="1 2">
    <name type="scientific">Aureobasidium uvarum</name>
    <dbReference type="NCBI Taxonomy" id="2773716"/>
    <lineage>
        <taxon>Eukaryota</taxon>
        <taxon>Fungi</taxon>
        <taxon>Dikarya</taxon>
        <taxon>Ascomycota</taxon>
        <taxon>Pezizomycotina</taxon>
        <taxon>Dothideomycetes</taxon>
        <taxon>Dothideomycetidae</taxon>
        <taxon>Dothideales</taxon>
        <taxon>Saccotheciaceae</taxon>
        <taxon>Aureobasidium</taxon>
    </lineage>
</organism>
<evidence type="ECO:0000313" key="2">
    <source>
        <dbReference type="Proteomes" id="UP000745764"/>
    </source>
</evidence>
<proteinExistence type="predicted"/>
<name>A0A9N8KKM0_9PEZI</name>
<dbReference type="EMBL" id="CAINUL010000013">
    <property type="protein sequence ID" value="CAD0111563.1"/>
    <property type="molecule type" value="Genomic_DNA"/>
</dbReference>
<dbReference type="Proteomes" id="UP000745764">
    <property type="component" value="Unassembled WGS sequence"/>
</dbReference>
<protein>
    <submittedName>
        <fullName evidence="1">Uncharacterized protein</fullName>
    </submittedName>
</protein>
<accession>A0A9N8KKM0</accession>
<dbReference type="AlphaFoldDB" id="A0A9N8KKM0"/>
<gene>
    <name evidence="1" type="ORF">AWRI4620_LOCUS5818</name>
</gene>
<comment type="caution">
    <text evidence="1">The sequence shown here is derived from an EMBL/GenBank/DDBJ whole genome shotgun (WGS) entry which is preliminary data.</text>
</comment>
<feature type="non-terminal residue" evidence="1">
    <location>
        <position position="176"/>
    </location>
</feature>
<keyword evidence="2" id="KW-1185">Reference proteome</keyword>
<evidence type="ECO:0000313" key="1">
    <source>
        <dbReference type="EMBL" id="CAD0111563.1"/>
    </source>
</evidence>
<sequence length="176" mass="20324">MTTFNMVYREKQDQSDVDDYTAEELARHEHFKRVLMTTKSIVTHEIFFSLSLDIRIKIYHQVLETDDPIAIKTNNKNFYEPQARVKLNLGLMQASKQVHREFNQVLFARVFGFGNLDTLLSLLVQSGAVRRWLSHVDLQLEAGPYDLDLYALQALSEVPLQTLTLRIPATEGPEED</sequence>
<reference evidence="1" key="1">
    <citation type="submission" date="2020-06" db="EMBL/GenBank/DDBJ databases">
        <authorList>
            <person name="Onetto C."/>
        </authorList>
    </citation>
    <scope>NUCLEOTIDE SEQUENCE</scope>
</reference>
<dbReference type="OrthoDB" id="62952at2759"/>